<dbReference type="NCBIfam" id="NF047843">
    <property type="entry name" value="MST_Rv0443"/>
    <property type="match status" value="1"/>
</dbReference>
<dbReference type="Proteomes" id="UP000713964">
    <property type="component" value="Unassembled WGS sequence"/>
</dbReference>
<dbReference type="RefSeq" id="WP_049353950.1">
    <property type="nucleotide sequence ID" value="NZ_AP014938.1"/>
</dbReference>
<reference evidence="2" key="1">
    <citation type="submission" date="2015-08" db="EMBL/GenBank/DDBJ databases">
        <title>Complete DNA Sequence of Pseudomonas syringae pv. actinidiae, the Causal Agent of Kiwifruit Canker Disease.</title>
        <authorList>
            <person name="Rikkerink E.H.A."/>
            <person name="Fineran P.C."/>
        </authorList>
    </citation>
    <scope>NUCLEOTIDE SEQUENCE</scope>
    <source>
        <strain evidence="2">NUM-Rm6536</strain>
    </source>
</reference>
<evidence type="ECO:0000313" key="3">
    <source>
        <dbReference type="EMBL" id="MBF1658579.1"/>
    </source>
</evidence>
<dbReference type="PATRIC" id="fig|43675.28.peg.989"/>
<dbReference type="SUPFAM" id="SSF109854">
    <property type="entry name" value="DinB/YfiT-like putative metalloenzymes"/>
    <property type="match status" value="1"/>
</dbReference>
<dbReference type="Proteomes" id="UP000066203">
    <property type="component" value="Chromosome"/>
</dbReference>
<dbReference type="Pfam" id="PF12867">
    <property type="entry name" value="DinB_2"/>
    <property type="match status" value="1"/>
</dbReference>
<dbReference type="InterPro" id="IPR024775">
    <property type="entry name" value="DinB-like"/>
</dbReference>
<sequence length="175" mass="18524">MKTHDILRDAASRPGIEAAVAVKGLSAEALNAHPGGHPNSIAWLLWHAGRQMDMQLSALNGQPQVWEAQGFRERFNLGELGDTIGYGHTPEQARSIVVADSALLVEYLVATGEALAAYAQTLSEADLSEVIDRSWTPAVTRGVRLVSLIDDAAQHVGQAAYAAGILAAQDFAAQG</sequence>
<gene>
    <name evidence="3" type="ORF">HXO58_01930</name>
    <name evidence="2" type="ORF">RM6536_0962</name>
</gene>
<feature type="domain" description="DinB-like" evidence="1">
    <location>
        <begin position="21"/>
        <end position="159"/>
    </location>
</feature>
<dbReference type="AlphaFoldDB" id="A0A0K2RZG9"/>
<reference evidence="3" key="3">
    <citation type="submission" date="2020-04" db="EMBL/GenBank/DDBJ databases">
        <title>Deep metagenomics examines the oral microbiome during advanced dental caries in children, revealing novel taxa and co-occurrences with host molecules.</title>
        <authorList>
            <person name="Baker J.L."/>
            <person name="Morton J.T."/>
            <person name="Dinis M."/>
            <person name="Alvarez R."/>
            <person name="Tran N.C."/>
            <person name="Knight R."/>
            <person name="Edlund A."/>
        </authorList>
    </citation>
    <scope>NUCLEOTIDE SEQUENCE</scope>
    <source>
        <strain evidence="3">JCVI_29_bin.11</strain>
    </source>
</reference>
<organism evidence="2">
    <name type="scientific">Rothia mucilaginosa</name>
    <dbReference type="NCBI Taxonomy" id="43675"/>
    <lineage>
        <taxon>Bacteria</taxon>
        <taxon>Bacillati</taxon>
        <taxon>Actinomycetota</taxon>
        <taxon>Actinomycetes</taxon>
        <taxon>Micrococcales</taxon>
        <taxon>Micrococcaceae</taxon>
        <taxon>Rothia</taxon>
    </lineage>
</organism>
<evidence type="ECO:0000313" key="4">
    <source>
        <dbReference type="Proteomes" id="UP000066203"/>
    </source>
</evidence>
<proteinExistence type="predicted"/>
<accession>A0A0K2RZG9</accession>
<dbReference type="Gene3D" id="1.20.120.450">
    <property type="entry name" value="dinb family like domain"/>
    <property type="match status" value="1"/>
</dbReference>
<dbReference type="InterPro" id="IPR034660">
    <property type="entry name" value="DinB/YfiT-like"/>
</dbReference>
<name>A0A0K2RZG9_9MICC</name>
<reference evidence="4" key="2">
    <citation type="submission" date="2015-08" db="EMBL/GenBank/DDBJ databases">
        <title>Complete genome sequence of Rothia mucilaginosa strain NUM-Rm6536.</title>
        <authorList>
            <person name="Nambu T."/>
        </authorList>
    </citation>
    <scope>NUCLEOTIDE SEQUENCE [LARGE SCALE GENOMIC DNA]</scope>
    <source>
        <strain evidence="4">NUM-Rm6536</strain>
    </source>
</reference>
<dbReference type="EMBL" id="AP014938">
    <property type="protein sequence ID" value="BAS20209.1"/>
    <property type="molecule type" value="Genomic_DNA"/>
</dbReference>
<dbReference type="EMBL" id="JABZXL010000003">
    <property type="protein sequence ID" value="MBF1658579.1"/>
    <property type="molecule type" value="Genomic_DNA"/>
</dbReference>
<evidence type="ECO:0000259" key="1">
    <source>
        <dbReference type="Pfam" id="PF12867"/>
    </source>
</evidence>
<protein>
    <submittedName>
        <fullName evidence="3">DinB family protein</fullName>
    </submittedName>
</protein>
<evidence type="ECO:0000313" key="2">
    <source>
        <dbReference type="EMBL" id="BAS20209.1"/>
    </source>
</evidence>